<gene>
    <name evidence="2" type="ORF">G3569_00650</name>
</gene>
<comment type="caution">
    <text evidence="2">The sequence shown here is derived from an EMBL/GenBank/DDBJ whole genome shotgun (WGS) entry which is preliminary data.</text>
</comment>
<dbReference type="RefSeq" id="WP_165265035.1">
    <property type="nucleotide sequence ID" value="NZ_JAALLS010000001.1"/>
</dbReference>
<accession>A0A6M1T6F4</accession>
<name>A0A6M1T6F4_9BACT</name>
<dbReference type="InterPro" id="IPR015943">
    <property type="entry name" value="WD40/YVTN_repeat-like_dom_sf"/>
</dbReference>
<reference evidence="2 3" key="1">
    <citation type="submission" date="2020-02" db="EMBL/GenBank/DDBJ databases">
        <title>Aliifodinibius halophilus 2W32, complete genome.</title>
        <authorList>
            <person name="Li Y."/>
            <person name="Wu S."/>
        </authorList>
    </citation>
    <scope>NUCLEOTIDE SEQUENCE [LARGE SCALE GENOMIC DNA]</scope>
    <source>
        <strain evidence="2 3">2W32</strain>
    </source>
</reference>
<dbReference type="EMBL" id="JAALLS010000001">
    <property type="protein sequence ID" value="NGP86844.1"/>
    <property type="molecule type" value="Genomic_DNA"/>
</dbReference>
<organism evidence="2 3">
    <name type="scientific">Fodinibius halophilus</name>
    <dbReference type="NCBI Taxonomy" id="1736908"/>
    <lineage>
        <taxon>Bacteria</taxon>
        <taxon>Pseudomonadati</taxon>
        <taxon>Balneolota</taxon>
        <taxon>Balneolia</taxon>
        <taxon>Balneolales</taxon>
        <taxon>Balneolaceae</taxon>
        <taxon>Fodinibius</taxon>
    </lineage>
</organism>
<evidence type="ECO:0008006" key="4">
    <source>
        <dbReference type="Google" id="ProtNLM"/>
    </source>
</evidence>
<protein>
    <recommendedName>
        <fullName evidence="4">YncE family protein</fullName>
    </recommendedName>
</protein>
<dbReference type="Pfam" id="PF16819">
    <property type="entry name" value="DUF5074"/>
    <property type="match status" value="1"/>
</dbReference>
<feature type="signal peptide" evidence="1">
    <location>
        <begin position="1"/>
        <end position="20"/>
    </location>
</feature>
<evidence type="ECO:0000256" key="1">
    <source>
        <dbReference type="SAM" id="SignalP"/>
    </source>
</evidence>
<evidence type="ECO:0000313" key="2">
    <source>
        <dbReference type="EMBL" id="NGP86844.1"/>
    </source>
</evidence>
<dbReference type="Proteomes" id="UP000479132">
    <property type="component" value="Unassembled WGS sequence"/>
</dbReference>
<sequence>MKQRYSILLLSLVLVIASCGKDNGNNTDPLEDATVYVLNEGNFSSANGSITSYSPESGSTTLQAFDKANGRPMAGYLQTSKVIGDRLYIVSNKANKIEIVDKNSLKSEGTIEFTYSPTAIEVVDETAYVGLYQYNQNSEDIRRIIAYDLANMKKTDQKTDVSSMVRDIEFAGGKLYATNNGGNTVTVLDPSDISIEKTINVGYAPNEMLLDNEDRIWIACNGSSYTDKPASLYVLDAQTATKIDSIVTGVEVGTTSYQKRMSLNVEKAEAYLINDGISVIDMNTYSIKEQAIDTESFYSIGYFPLQERIYTGKSKGTSQAGKGYVYDLKGTAVDSFNVGIIPHKFHFTSN</sequence>
<evidence type="ECO:0000313" key="3">
    <source>
        <dbReference type="Proteomes" id="UP000479132"/>
    </source>
</evidence>
<dbReference type="SUPFAM" id="SSF63825">
    <property type="entry name" value="YWTD domain"/>
    <property type="match status" value="1"/>
</dbReference>
<dbReference type="InterPro" id="IPR031815">
    <property type="entry name" value="DUF5074"/>
</dbReference>
<dbReference type="InterPro" id="IPR051200">
    <property type="entry name" value="Host-pathogen_enzymatic-act"/>
</dbReference>
<keyword evidence="1" id="KW-0732">Signal</keyword>
<dbReference type="PANTHER" id="PTHR47197:SF3">
    <property type="entry name" value="DIHYDRO-HEME D1 DEHYDROGENASE"/>
    <property type="match status" value="1"/>
</dbReference>
<proteinExistence type="predicted"/>
<feature type="chain" id="PRO_5026754420" description="YncE family protein" evidence="1">
    <location>
        <begin position="21"/>
        <end position="350"/>
    </location>
</feature>
<dbReference type="PANTHER" id="PTHR47197">
    <property type="entry name" value="PROTEIN NIRF"/>
    <property type="match status" value="1"/>
</dbReference>
<keyword evidence="3" id="KW-1185">Reference proteome</keyword>
<dbReference type="PROSITE" id="PS51257">
    <property type="entry name" value="PROKAR_LIPOPROTEIN"/>
    <property type="match status" value="1"/>
</dbReference>
<dbReference type="AlphaFoldDB" id="A0A6M1T6F4"/>
<dbReference type="Gene3D" id="2.130.10.10">
    <property type="entry name" value="YVTN repeat-like/Quinoprotein amine dehydrogenase"/>
    <property type="match status" value="1"/>
</dbReference>